<evidence type="ECO:0000256" key="1">
    <source>
        <dbReference type="ARBA" id="ARBA00004479"/>
    </source>
</evidence>
<feature type="domain" description="EGF-like calcium-binding" evidence="12">
    <location>
        <begin position="159"/>
        <end position="198"/>
    </location>
</feature>
<evidence type="ECO:0000256" key="2">
    <source>
        <dbReference type="ARBA" id="ARBA00022536"/>
    </source>
</evidence>
<evidence type="ECO:0000259" key="12">
    <source>
        <dbReference type="SMART" id="SM00179"/>
    </source>
</evidence>
<keyword evidence="15" id="KW-1185">Reference proteome</keyword>
<name>A0A3B4CIS9_PYGNA</name>
<dbReference type="SUPFAM" id="SSF57196">
    <property type="entry name" value="EGF/Laminin"/>
    <property type="match status" value="1"/>
</dbReference>
<evidence type="ECO:0000259" key="13">
    <source>
        <dbReference type="SMART" id="SM00181"/>
    </source>
</evidence>
<dbReference type="InterPro" id="IPR016187">
    <property type="entry name" value="CTDL_fold"/>
</dbReference>
<dbReference type="SUPFAM" id="SSF57184">
    <property type="entry name" value="Growth factor receptor domain"/>
    <property type="match status" value="1"/>
</dbReference>
<keyword evidence="7 10" id="KW-1133">Transmembrane helix</keyword>
<keyword evidence="4 11" id="KW-0732">Signal</keyword>
<dbReference type="GeneTree" id="ENSGT00940000174492"/>
<evidence type="ECO:0000256" key="6">
    <source>
        <dbReference type="ARBA" id="ARBA00022737"/>
    </source>
</evidence>
<feature type="domain" description="EGF-like calcium-binding" evidence="12">
    <location>
        <begin position="233"/>
        <end position="271"/>
    </location>
</feature>
<reference evidence="14" key="3">
    <citation type="submission" date="2025-09" db="UniProtKB">
        <authorList>
            <consortium name="Ensembl"/>
        </authorList>
    </citation>
    <scope>IDENTIFICATION</scope>
</reference>
<evidence type="ECO:0008006" key="16">
    <source>
        <dbReference type="Google" id="ProtNLM"/>
    </source>
</evidence>
<dbReference type="InterPro" id="IPR000152">
    <property type="entry name" value="EGF-type_Asp/Asn_hydroxyl_site"/>
</dbReference>
<dbReference type="InterPro" id="IPR016186">
    <property type="entry name" value="C-type_lectin-like/link_sf"/>
</dbReference>
<dbReference type="GO" id="GO:0005509">
    <property type="term" value="F:calcium ion binding"/>
    <property type="evidence" value="ECO:0007669"/>
    <property type="project" value="InterPro"/>
</dbReference>
<dbReference type="InterPro" id="IPR001881">
    <property type="entry name" value="EGF-like_Ca-bd_dom"/>
</dbReference>
<dbReference type="OMA" id="PLRGYEW"/>
<dbReference type="SUPFAM" id="SSF56436">
    <property type="entry name" value="C-type lectin-like"/>
    <property type="match status" value="1"/>
</dbReference>
<keyword evidence="6" id="KW-0677">Repeat</keyword>
<accession>A0A3B4CIS9</accession>
<feature type="transmembrane region" description="Helical" evidence="10">
    <location>
        <begin position="309"/>
        <end position="330"/>
    </location>
</feature>
<keyword evidence="5" id="KW-0430">Lectin</keyword>
<dbReference type="Proteomes" id="UP001501920">
    <property type="component" value="Chromosome 10"/>
</dbReference>
<dbReference type="GO" id="GO:0030855">
    <property type="term" value="P:epithelial cell differentiation"/>
    <property type="evidence" value="ECO:0007669"/>
    <property type="project" value="UniProtKB-ARBA"/>
</dbReference>
<keyword evidence="2" id="KW-0245">EGF-like domain</keyword>
<keyword evidence="8 10" id="KW-0472">Membrane</keyword>
<evidence type="ECO:0000313" key="15">
    <source>
        <dbReference type="Proteomes" id="UP001501920"/>
    </source>
</evidence>
<dbReference type="GO" id="GO:0016020">
    <property type="term" value="C:membrane"/>
    <property type="evidence" value="ECO:0007669"/>
    <property type="project" value="UniProtKB-SubCell"/>
</dbReference>
<dbReference type="PROSITE" id="PS01187">
    <property type="entry name" value="EGF_CA"/>
    <property type="match status" value="1"/>
</dbReference>
<feature type="signal peptide" evidence="11">
    <location>
        <begin position="1"/>
        <end position="35"/>
    </location>
</feature>
<dbReference type="InterPro" id="IPR018097">
    <property type="entry name" value="EGF_Ca-bd_CS"/>
</dbReference>
<feature type="domain" description="EGF-like" evidence="13">
    <location>
        <begin position="200"/>
        <end position="232"/>
    </location>
</feature>
<dbReference type="AlphaFoldDB" id="A0A3B4CIS9"/>
<dbReference type="GO" id="GO:0030246">
    <property type="term" value="F:carbohydrate binding"/>
    <property type="evidence" value="ECO:0007669"/>
    <property type="project" value="UniProtKB-KW"/>
</dbReference>
<dbReference type="InterPro" id="IPR049883">
    <property type="entry name" value="NOTCH1_EGF-like"/>
</dbReference>
<evidence type="ECO:0000256" key="8">
    <source>
        <dbReference type="ARBA" id="ARBA00023136"/>
    </source>
</evidence>
<dbReference type="STRING" id="42514.ENSPNAP00000010404"/>
<dbReference type="PANTHER" id="PTHR14789">
    <property type="entry name" value="CHONDROLECTIN VARIANT CHODLFDELTAE"/>
    <property type="match status" value="1"/>
</dbReference>
<comment type="subcellular location">
    <subcellularLocation>
        <location evidence="1">Membrane</location>
        <topology evidence="1">Single-pass type I membrane protein</topology>
    </subcellularLocation>
</comment>
<organism evidence="14 15">
    <name type="scientific">Pygocentrus nattereri</name>
    <name type="common">Red-bellied piranha</name>
    <dbReference type="NCBI Taxonomy" id="42514"/>
    <lineage>
        <taxon>Eukaryota</taxon>
        <taxon>Metazoa</taxon>
        <taxon>Chordata</taxon>
        <taxon>Craniata</taxon>
        <taxon>Vertebrata</taxon>
        <taxon>Euteleostomi</taxon>
        <taxon>Actinopterygii</taxon>
        <taxon>Neopterygii</taxon>
        <taxon>Teleostei</taxon>
        <taxon>Ostariophysi</taxon>
        <taxon>Characiformes</taxon>
        <taxon>Characoidei</taxon>
        <taxon>Pygocentrus</taxon>
    </lineage>
</organism>
<evidence type="ECO:0000256" key="10">
    <source>
        <dbReference type="SAM" id="Phobius"/>
    </source>
</evidence>
<evidence type="ECO:0000313" key="14">
    <source>
        <dbReference type="Ensembl" id="ENSPNAP00000010404.2"/>
    </source>
</evidence>
<dbReference type="CDD" id="cd00054">
    <property type="entry name" value="EGF_CA"/>
    <property type="match status" value="1"/>
</dbReference>
<dbReference type="SMART" id="SM00179">
    <property type="entry name" value="EGF_CA"/>
    <property type="match status" value="2"/>
</dbReference>
<feature type="domain" description="EGF-like" evidence="13">
    <location>
        <begin position="162"/>
        <end position="198"/>
    </location>
</feature>
<gene>
    <name evidence="14" type="primary">LAMA4</name>
</gene>
<dbReference type="InterPro" id="IPR009030">
    <property type="entry name" value="Growth_fac_rcpt_cys_sf"/>
</dbReference>
<evidence type="ECO:0000256" key="7">
    <source>
        <dbReference type="ARBA" id="ARBA00022989"/>
    </source>
</evidence>
<dbReference type="Gene3D" id="3.10.100.10">
    <property type="entry name" value="Mannose-Binding Protein A, subunit A"/>
    <property type="match status" value="1"/>
</dbReference>
<dbReference type="Pfam" id="PF07645">
    <property type="entry name" value="EGF_CA"/>
    <property type="match status" value="1"/>
</dbReference>
<dbReference type="PROSITE" id="PS00010">
    <property type="entry name" value="ASX_HYDROXYL"/>
    <property type="match status" value="1"/>
</dbReference>
<feature type="domain" description="EGF-like" evidence="13">
    <location>
        <begin position="236"/>
        <end position="271"/>
    </location>
</feature>
<feature type="chain" id="PRO_5046096465" description="Thrombomodulin" evidence="11">
    <location>
        <begin position="36"/>
        <end position="353"/>
    </location>
</feature>
<evidence type="ECO:0000256" key="9">
    <source>
        <dbReference type="ARBA" id="ARBA00023157"/>
    </source>
</evidence>
<proteinExistence type="predicted"/>
<evidence type="ECO:0000256" key="5">
    <source>
        <dbReference type="ARBA" id="ARBA00022734"/>
    </source>
</evidence>
<reference evidence="14" key="2">
    <citation type="submission" date="2025-08" db="UniProtKB">
        <authorList>
            <consortium name="Ensembl"/>
        </authorList>
    </citation>
    <scope>IDENTIFICATION</scope>
</reference>
<protein>
    <recommendedName>
        <fullName evidence="16">Thrombomodulin</fullName>
    </recommendedName>
</protein>
<dbReference type="Gene3D" id="2.10.25.10">
    <property type="entry name" value="Laminin"/>
    <property type="match status" value="2"/>
</dbReference>
<evidence type="ECO:0000256" key="4">
    <source>
        <dbReference type="ARBA" id="ARBA00022729"/>
    </source>
</evidence>
<sequence>MDTSVCLVRDAHFKLLLTQKTVLFLLLILLHEARSLSCACTADLKACASIHEAPADFQSARDECRELGGELLRAGSSRANEAIETLLINTSGDFWSGLTTEDSCLSNAIDTGMCKQMCLSVSRGKNFTERSCADKLDGFLCDGVRWDATCSAEKVIILDKNGCSQAPCEFQCEPVGRGYTCSCAKNHRPSRTRPQVCEYYCLNVTCKANCMQGTHTCSCPRGFIKDGAYYCADINECESNHNCAQICLNTIGSYACSCEEGYSLVNGYACVLRLGFYDGQTTPTTARGLFNASSSLNDLSRRVASPGEYVGISVSILAALFSLILLVRYLRKRKREGGVKDDRAVLDDAQQEL</sequence>
<evidence type="ECO:0000256" key="3">
    <source>
        <dbReference type="ARBA" id="ARBA00022692"/>
    </source>
</evidence>
<keyword evidence="9" id="KW-1015">Disulfide bond</keyword>
<dbReference type="InterPro" id="IPR000742">
    <property type="entry name" value="EGF"/>
</dbReference>
<evidence type="ECO:0000256" key="11">
    <source>
        <dbReference type="SAM" id="SignalP"/>
    </source>
</evidence>
<keyword evidence="3 10" id="KW-0812">Transmembrane</keyword>
<dbReference type="InterPro" id="IPR051505">
    <property type="entry name" value="C-type_lectin_domain"/>
</dbReference>
<reference evidence="14 15" key="1">
    <citation type="submission" date="2020-10" db="EMBL/GenBank/DDBJ databases">
        <title>Pygocentrus nattereri (red-bellied piranha) genome, fPygNat1, primary haplotype.</title>
        <authorList>
            <person name="Myers G."/>
            <person name="Meyer A."/>
            <person name="Karagic N."/>
            <person name="Pippel M."/>
            <person name="Winkler S."/>
            <person name="Tracey A."/>
            <person name="Wood J."/>
            <person name="Formenti G."/>
            <person name="Howe K."/>
            <person name="Fedrigo O."/>
            <person name="Jarvis E.D."/>
        </authorList>
    </citation>
    <scope>NUCLEOTIDE SEQUENCE [LARGE SCALE GENOMIC DNA]</scope>
</reference>
<dbReference type="Ensembl" id="ENSPNAT00000017054.2">
    <property type="protein sequence ID" value="ENSPNAP00000010404.2"/>
    <property type="gene ID" value="ENSPNAG00000015936.2"/>
</dbReference>
<dbReference type="SMART" id="SM00181">
    <property type="entry name" value="EGF"/>
    <property type="match status" value="3"/>
</dbReference>